<evidence type="ECO:0000313" key="3">
    <source>
        <dbReference type="Proteomes" id="UP000034789"/>
    </source>
</evidence>
<gene>
    <name evidence="2" type="ORF">UY98_C0035G0006</name>
</gene>
<accession>A0A0G1YR46</accession>
<evidence type="ECO:0000313" key="2">
    <source>
        <dbReference type="EMBL" id="KKW45888.1"/>
    </source>
</evidence>
<protein>
    <submittedName>
        <fullName evidence="2">Uncharacterized protein</fullName>
    </submittedName>
</protein>
<reference evidence="2 3" key="1">
    <citation type="journal article" date="2015" name="Nature">
        <title>rRNA introns, odd ribosomes, and small enigmatic genomes across a large radiation of phyla.</title>
        <authorList>
            <person name="Brown C.T."/>
            <person name="Hug L.A."/>
            <person name="Thomas B.C."/>
            <person name="Sharon I."/>
            <person name="Castelle C.J."/>
            <person name="Singh A."/>
            <person name="Wilkins M.J."/>
            <person name="Williams K.H."/>
            <person name="Banfield J.F."/>
        </authorList>
    </citation>
    <scope>NUCLEOTIDE SEQUENCE [LARGE SCALE GENOMIC DNA]</scope>
</reference>
<keyword evidence="1" id="KW-0472">Membrane</keyword>
<organism evidence="2 3">
    <name type="scientific">Candidatus Kaiserbacteria bacterium GW2011_GWA2_58_9</name>
    <dbReference type="NCBI Taxonomy" id="1618672"/>
    <lineage>
        <taxon>Bacteria</taxon>
        <taxon>Candidatus Kaiseribacteriota</taxon>
    </lineage>
</organism>
<feature type="transmembrane region" description="Helical" evidence="1">
    <location>
        <begin position="78"/>
        <end position="101"/>
    </location>
</feature>
<sequence>MDAATSTTLTGALPGGFWFLGELLFRWVPAVVSVVVSGASNQASPYANFAEPVSLWNVPSLLEQTSSAAAYGGFVQGWYLFTLITLTASIPFLALVLYCWIRIIQIRRAERRAVEAVRRTVASQDIPRTQLRWNRVLEQANATNPESWRLAILEADIMLNELLDMQGYKGETIADKMKRVDRAQFNSIDAAWEAHKIRNRVAHEGTTLDLSPREVRRALELYERVFKEFRHI</sequence>
<dbReference type="EMBL" id="LCSD01000035">
    <property type="protein sequence ID" value="KKW45888.1"/>
    <property type="molecule type" value="Genomic_DNA"/>
</dbReference>
<keyword evidence="1" id="KW-1133">Transmembrane helix</keyword>
<comment type="caution">
    <text evidence="2">The sequence shown here is derived from an EMBL/GenBank/DDBJ whole genome shotgun (WGS) entry which is preliminary data.</text>
</comment>
<evidence type="ECO:0000256" key="1">
    <source>
        <dbReference type="SAM" id="Phobius"/>
    </source>
</evidence>
<name>A0A0G1YR46_9BACT</name>
<dbReference type="AlphaFoldDB" id="A0A0G1YR46"/>
<dbReference type="Proteomes" id="UP000034789">
    <property type="component" value="Unassembled WGS sequence"/>
</dbReference>
<keyword evidence="1" id="KW-0812">Transmembrane</keyword>
<proteinExistence type="predicted"/>